<dbReference type="InterPro" id="IPR005182">
    <property type="entry name" value="YdbS-like_PH"/>
</dbReference>
<keyword evidence="2" id="KW-1133">Transmembrane helix</keyword>
<dbReference type="EMBL" id="WUTW01000004">
    <property type="protein sequence ID" value="MXQ66439.1"/>
    <property type="molecule type" value="Genomic_DNA"/>
</dbReference>
<dbReference type="Pfam" id="PF03703">
    <property type="entry name" value="bPH_2"/>
    <property type="match status" value="1"/>
</dbReference>
<dbReference type="OrthoDB" id="3730669at2"/>
<feature type="region of interest" description="Disordered" evidence="1">
    <location>
        <begin position="1"/>
        <end position="24"/>
    </location>
</feature>
<keyword evidence="2" id="KW-0472">Membrane</keyword>
<evidence type="ECO:0000313" key="5">
    <source>
        <dbReference type="Proteomes" id="UP000431901"/>
    </source>
</evidence>
<comment type="caution">
    <text evidence="4">The sequence shown here is derived from an EMBL/GenBank/DDBJ whole genome shotgun (WGS) entry which is preliminary data.</text>
</comment>
<gene>
    <name evidence="4" type="ORF">GQ466_20685</name>
</gene>
<name>A0A6I4W6S4_9ACTN</name>
<feature type="transmembrane region" description="Helical" evidence="2">
    <location>
        <begin position="70"/>
        <end position="95"/>
    </location>
</feature>
<feature type="transmembrane region" description="Helical" evidence="2">
    <location>
        <begin position="40"/>
        <end position="58"/>
    </location>
</feature>
<protein>
    <submittedName>
        <fullName evidence="4">PH domain-containing protein</fullName>
    </submittedName>
</protein>
<sequence length="187" mass="20057">MTAVRGAPRDDGGDVPPAPRLRPPAHHVSRRAVAHWTIEYVLVFGLAFGLALGVAAWAGSADWTGTPGLLARHAALLPIVIGVAGTLTAAIAPVWRYRVHRWEVSADVVYTRTGWFDREWLLVPVGRIQTATAGQGWLERLLGLATVEINTASHTGSSELTGLPVDVAVRLAADLARRAHDLRDDAT</sequence>
<dbReference type="Proteomes" id="UP000431901">
    <property type="component" value="Unassembled WGS sequence"/>
</dbReference>
<keyword evidence="5" id="KW-1185">Reference proteome</keyword>
<evidence type="ECO:0000313" key="4">
    <source>
        <dbReference type="EMBL" id="MXQ66439.1"/>
    </source>
</evidence>
<dbReference type="RefSeq" id="WP_161104634.1">
    <property type="nucleotide sequence ID" value="NZ_JBHLYI010000007.1"/>
</dbReference>
<evidence type="ECO:0000256" key="2">
    <source>
        <dbReference type="SAM" id="Phobius"/>
    </source>
</evidence>
<evidence type="ECO:0000259" key="3">
    <source>
        <dbReference type="Pfam" id="PF03703"/>
    </source>
</evidence>
<reference evidence="4 5" key="1">
    <citation type="submission" date="2019-12" db="EMBL/GenBank/DDBJ databases">
        <title>Nocardia macrotermitis sp. nov. and Nocardia aurantia sp. nov., isolated from the gut of the fungus growing-termite Macrotermes natalensis.</title>
        <authorList>
            <person name="Christine B."/>
            <person name="Rene B."/>
        </authorList>
    </citation>
    <scope>NUCLEOTIDE SEQUENCE [LARGE SCALE GENOMIC DNA]</scope>
    <source>
        <strain evidence="4 5">DSM 102126</strain>
    </source>
</reference>
<organism evidence="4 5">
    <name type="scientific">Actinomadura rayongensis</name>
    <dbReference type="NCBI Taxonomy" id="1429076"/>
    <lineage>
        <taxon>Bacteria</taxon>
        <taxon>Bacillati</taxon>
        <taxon>Actinomycetota</taxon>
        <taxon>Actinomycetes</taxon>
        <taxon>Streptosporangiales</taxon>
        <taxon>Thermomonosporaceae</taxon>
        <taxon>Actinomadura</taxon>
    </lineage>
</organism>
<keyword evidence="2" id="KW-0812">Transmembrane</keyword>
<accession>A0A6I4W6S4</accession>
<proteinExistence type="predicted"/>
<evidence type="ECO:0000256" key="1">
    <source>
        <dbReference type="SAM" id="MobiDB-lite"/>
    </source>
</evidence>
<dbReference type="AlphaFoldDB" id="A0A6I4W6S4"/>
<dbReference type="PANTHER" id="PTHR34473">
    <property type="entry name" value="UPF0699 TRANSMEMBRANE PROTEIN YDBS"/>
    <property type="match status" value="1"/>
</dbReference>
<dbReference type="PANTHER" id="PTHR34473:SF3">
    <property type="entry name" value="TRANSMEMBRANE PROTEIN-RELATED"/>
    <property type="match status" value="1"/>
</dbReference>
<feature type="domain" description="YdbS-like PH" evidence="3">
    <location>
        <begin position="97"/>
        <end position="172"/>
    </location>
</feature>